<organism evidence="1 2">
    <name type="scientific">Terrihalobacillus insolitus</name>
    <dbReference type="NCBI Taxonomy" id="2950438"/>
    <lineage>
        <taxon>Bacteria</taxon>
        <taxon>Bacillati</taxon>
        <taxon>Bacillota</taxon>
        <taxon>Bacilli</taxon>
        <taxon>Bacillales</taxon>
        <taxon>Bacillaceae</taxon>
        <taxon>Terrihalobacillus</taxon>
    </lineage>
</organism>
<protein>
    <submittedName>
        <fullName evidence="1">YaaL family protein</fullName>
    </submittedName>
</protein>
<dbReference type="RefSeq" id="WP_272438150.1">
    <property type="nucleotide sequence ID" value="NZ_JAMQKB010000043.1"/>
</dbReference>
<sequence>MVGRKIKKSEIDQELLADIYRLKREWMNMESILNRSIDASESGLFDLSVAKAKYFYLLREARQRKISAL</sequence>
<evidence type="ECO:0000313" key="2">
    <source>
        <dbReference type="Proteomes" id="UP001145050"/>
    </source>
</evidence>
<evidence type="ECO:0000313" key="1">
    <source>
        <dbReference type="EMBL" id="MDC3426322.1"/>
    </source>
</evidence>
<dbReference type="Pfam" id="PF10704">
    <property type="entry name" value="DUF2508"/>
    <property type="match status" value="1"/>
</dbReference>
<comment type="caution">
    <text evidence="1">The sequence shown here is derived from an EMBL/GenBank/DDBJ whole genome shotgun (WGS) entry which is preliminary data.</text>
</comment>
<dbReference type="Proteomes" id="UP001145050">
    <property type="component" value="Unassembled WGS sequence"/>
</dbReference>
<dbReference type="AlphaFoldDB" id="A0A9X4ANB0"/>
<name>A0A9X4ANB0_9BACI</name>
<gene>
    <name evidence="1" type="ORF">NC797_17720</name>
</gene>
<keyword evidence="2" id="KW-1185">Reference proteome</keyword>
<reference evidence="1" key="1">
    <citation type="submission" date="2022-06" db="EMBL/GenBank/DDBJ databases">
        <title>Aquibacillus sp. a new bacterium isolated from soil saline samples.</title>
        <authorList>
            <person name="Galisteo C."/>
            <person name="De La Haba R."/>
            <person name="Sanchez-Porro C."/>
            <person name="Ventosa A."/>
        </authorList>
    </citation>
    <scope>NUCLEOTIDE SEQUENCE</scope>
    <source>
        <strain evidence="1">3ASR75-11</strain>
    </source>
</reference>
<dbReference type="InterPro" id="IPR019644">
    <property type="entry name" value="DUF2508"/>
</dbReference>
<dbReference type="EMBL" id="JAMQKB010000043">
    <property type="protein sequence ID" value="MDC3426322.1"/>
    <property type="molecule type" value="Genomic_DNA"/>
</dbReference>
<accession>A0A9X4ANB0</accession>
<proteinExistence type="predicted"/>